<keyword evidence="2" id="KW-1133">Transmembrane helix</keyword>
<feature type="compositionally biased region" description="Low complexity" evidence="1">
    <location>
        <begin position="71"/>
        <end position="84"/>
    </location>
</feature>
<reference evidence="5 6" key="1">
    <citation type="submission" date="2019-06" db="EMBL/GenBank/DDBJ databases">
        <title>Genome Sequence of the Brown Rot Fungal Pathogen Monilinia laxa.</title>
        <authorList>
            <person name="De Miccolis Angelini R.M."/>
            <person name="Landi L."/>
            <person name="Abate D."/>
            <person name="Pollastro S."/>
            <person name="Romanazzi G."/>
            <person name="Faretra F."/>
        </authorList>
    </citation>
    <scope>NUCLEOTIDE SEQUENCE [LARGE SCALE GENOMIC DNA]</scope>
    <source>
        <strain evidence="5 6">Mlax316</strain>
    </source>
</reference>
<sequence>MATWSNSSLVLLLVLLRLLPLTILHHPAYPLATPTFGKSVTKTSSALLQNRVSAYSIVNVQTSYVTTPRRPSTTTLMPSLPTHTNGFPLATPPPKKNGRSKRTIFLFLLLALACSWIPYTLYLRTSISFRTSNIESTMNDETSEPIHHEYGINAQPAFTDMIHLMNLPSDYLPQTGKHRKPNRLIIVGDVHGMKEALVDLLAKVKFNDKHDHLILAGDMVSKGPDSPGVVDLAMKLGASGVRGNHEDRVILAHADMVAQHKEHEMDAPGPNEDAEKVIDGLEEASFSHGDYKDRALVRELGEKRIKWLKKCPVILRVGHLEGMEEVVVVHAGLTPGVELKNQDPSMVMNMRTLVDGIPSEERDGKHWNKVWNKHQKKLPKRKRTTVIYGHDPKRGLQLKKYSMGLDTGCLKGGKLTAVVIEGGNSSPKHKVVHVKCKDGRKH</sequence>
<dbReference type="InterPro" id="IPR029052">
    <property type="entry name" value="Metallo-depent_PP-like"/>
</dbReference>
<evidence type="ECO:0000256" key="2">
    <source>
        <dbReference type="SAM" id="Phobius"/>
    </source>
</evidence>
<dbReference type="OrthoDB" id="10267127at2759"/>
<feature type="region of interest" description="Disordered" evidence="1">
    <location>
        <begin position="68"/>
        <end position="94"/>
    </location>
</feature>
<dbReference type="Pfam" id="PF00149">
    <property type="entry name" value="Metallophos"/>
    <property type="match status" value="1"/>
</dbReference>
<dbReference type="InterPro" id="IPR004843">
    <property type="entry name" value="Calcineurin-like_PHP"/>
</dbReference>
<organism evidence="5 6">
    <name type="scientific">Monilinia laxa</name>
    <name type="common">Brown rot fungus</name>
    <name type="synonym">Sclerotinia laxa</name>
    <dbReference type="NCBI Taxonomy" id="61186"/>
    <lineage>
        <taxon>Eukaryota</taxon>
        <taxon>Fungi</taxon>
        <taxon>Dikarya</taxon>
        <taxon>Ascomycota</taxon>
        <taxon>Pezizomycotina</taxon>
        <taxon>Leotiomycetes</taxon>
        <taxon>Helotiales</taxon>
        <taxon>Sclerotiniaceae</taxon>
        <taxon>Monilinia</taxon>
    </lineage>
</organism>
<feature type="signal peptide" evidence="3">
    <location>
        <begin position="1"/>
        <end position="24"/>
    </location>
</feature>
<evidence type="ECO:0000256" key="3">
    <source>
        <dbReference type="SAM" id="SignalP"/>
    </source>
</evidence>
<proteinExistence type="predicted"/>
<name>A0A5N6K1X7_MONLA</name>
<dbReference type="Gene3D" id="3.60.21.10">
    <property type="match status" value="1"/>
</dbReference>
<dbReference type="InterPro" id="IPR050126">
    <property type="entry name" value="Ap4A_hydrolase"/>
</dbReference>
<dbReference type="GO" id="GO:0006798">
    <property type="term" value="P:polyphosphate catabolic process"/>
    <property type="evidence" value="ECO:0007669"/>
    <property type="project" value="TreeGrafter"/>
</dbReference>
<accession>A0A5N6K1X7</accession>
<dbReference type="GO" id="GO:0016791">
    <property type="term" value="F:phosphatase activity"/>
    <property type="evidence" value="ECO:0007669"/>
    <property type="project" value="TreeGrafter"/>
</dbReference>
<dbReference type="PANTHER" id="PTHR42850:SF4">
    <property type="entry name" value="ZINC-DEPENDENT ENDOPOLYPHOSPHATASE"/>
    <property type="match status" value="1"/>
</dbReference>
<evidence type="ECO:0000259" key="4">
    <source>
        <dbReference type="Pfam" id="PF00149"/>
    </source>
</evidence>
<keyword evidence="2" id="KW-0812">Transmembrane</keyword>
<dbReference type="Proteomes" id="UP000326757">
    <property type="component" value="Unassembled WGS sequence"/>
</dbReference>
<dbReference type="GO" id="GO:0005737">
    <property type="term" value="C:cytoplasm"/>
    <property type="evidence" value="ECO:0007669"/>
    <property type="project" value="TreeGrafter"/>
</dbReference>
<feature type="domain" description="Calcineurin-like phosphoesterase" evidence="4">
    <location>
        <begin position="183"/>
        <end position="394"/>
    </location>
</feature>
<dbReference type="AlphaFoldDB" id="A0A5N6K1X7"/>
<dbReference type="GO" id="GO:0000298">
    <property type="term" value="F:endopolyphosphatase activity"/>
    <property type="evidence" value="ECO:0007669"/>
    <property type="project" value="TreeGrafter"/>
</dbReference>
<dbReference type="CDD" id="cd00144">
    <property type="entry name" value="MPP_PPP_family"/>
    <property type="match status" value="1"/>
</dbReference>
<feature type="transmembrane region" description="Helical" evidence="2">
    <location>
        <begin position="104"/>
        <end position="123"/>
    </location>
</feature>
<keyword evidence="2" id="KW-0472">Membrane</keyword>
<evidence type="ECO:0000256" key="1">
    <source>
        <dbReference type="SAM" id="MobiDB-lite"/>
    </source>
</evidence>
<keyword evidence="3" id="KW-0732">Signal</keyword>
<gene>
    <name evidence="5" type="ORF">EYC80_008914</name>
</gene>
<feature type="chain" id="PRO_5025006461" description="Calcineurin-like phosphoesterase domain-containing protein" evidence="3">
    <location>
        <begin position="25"/>
        <end position="442"/>
    </location>
</feature>
<keyword evidence="6" id="KW-1185">Reference proteome</keyword>
<dbReference type="EMBL" id="VIGI01000009">
    <property type="protein sequence ID" value="KAB8296121.1"/>
    <property type="molecule type" value="Genomic_DNA"/>
</dbReference>
<dbReference type="SUPFAM" id="SSF56300">
    <property type="entry name" value="Metallo-dependent phosphatases"/>
    <property type="match status" value="1"/>
</dbReference>
<evidence type="ECO:0000313" key="5">
    <source>
        <dbReference type="EMBL" id="KAB8296121.1"/>
    </source>
</evidence>
<evidence type="ECO:0000313" key="6">
    <source>
        <dbReference type="Proteomes" id="UP000326757"/>
    </source>
</evidence>
<protein>
    <recommendedName>
        <fullName evidence="4">Calcineurin-like phosphoesterase domain-containing protein</fullName>
    </recommendedName>
</protein>
<dbReference type="PANTHER" id="PTHR42850">
    <property type="entry name" value="METALLOPHOSPHOESTERASE"/>
    <property type="match status" value="1"/>
</dbReference>
<comment type="caution">
    <text evidence="5">The sequence shown here is derived from an EMBL/GenBank/DDBJ whole genome shotgun (WGS) entry which is preliminary data.</text>
</comment>